<accession>A0A6P1KB75</accession>
<dbReference type="AlphaFoldDB" id="A0A6P1KB75"/>
<sequence length="318" mass="36588">MSILKNAIDSIEIGLEDYNTGEERRFLSATRNLYAGILLLFKYKLVLLSPPDSDEVLIKTSIKPILINGCLEWVGSGNKTVDFQDIKKRFNDLNISVDWKILESIQKYRNNIEHYYSNYNKSSVEQLISNSFLVIRDFIVTELEVNPLDLLCKSSWDTMLAINDVYKKEKAERDDAIASLNYLSPVLEKIFEDAICPACGSELIVPEVENENAQDVYIYICRSCNHQIKYKEIVEIGIENYYSYDLHLHIKEGGDSPIAICPECSGTYLYEENVCAECGFESNLECEMCSDRLCPEDLELEGICSYCNYKREKYFNED</sequence>
<gene>
    <name evidence="1" type="ORF">GSF12_00390</name>
</gene>
<organism evidence="1">
    <name type="scientific">Faucicola osloensis</name>
    <name type="common">Moraxella osloensis</name>
    <dbReference type="NCBI Taxonomy" id="34062"/>
    <lineage>
        <taxon>Bacteria</taxon>
        <taxon>Pseudomonadati</taxon>
        <taxon>Pseudomonadota</taxon>
        <taxon>Gammaproteobacteria</taxon>
        <taxon>Moraxellales</taxon>
        <taxon>Moraxellaceae</taxon>
        <taxon>Faucicola</taxon>
    </lineage>
</organism>
<protein>
    <submittedName>
        <fullName evidence="1">Uncharacterized protein</fullName>
    </submittedName>
</protein>
<evidence type="ECO:0000313" key="1">
    <source>
        <dbReference type="EMBL" id="QHG08511.1"/>
    </source>
</evidence>
<dbReference type="EMBL" id="CP047226">
    <property type="protein sequence ID" value="QHG08511.1"/>
    <property type="molecule type" value="Genomic_DNA"/>
</dbReference>
<name>A0A6P1KB75_FAUOS</name>
<reference evidence="1" key="1">
    <citation type="journal article" date="2020" name="Microbiol. Resour. Announc.">
        <title>Complete Genome Sequence of Moraxella osloensis Strain YV1, Isolated from an Australian Wastewater Treatment Plant.</title>
        <authorList>
            <person name="Batinovic S."/>
            <person name="Rice D.T.F."/>
            <person name="Seviour R.J."/>
            <person name="Petrovski S."/>
        </authorList>
    </citation>
    <scope>NUCLEOTIDE SEQUENCE</scope>
    <source>
        <strain evidence="1">YV1</strain>
    </source>
</reference>
<proteinExistence type="predicted"/>